<gene>
    <name evidence="1" type="ORF">B1812_02035</name>
</gene>
<proteinExistence type="predicted"/>
<dbReference type="Proteomes" id="UP000193978">
    <property type="component" value="Chromosome"/>
</dbReference>
<name>A0A1W6MR38_9HYPH</name>
<keyword evidence="2" id="KW-1185">Reference proteome</keyword>
<dbReference type="EMBL" id="CP019948">
    <property type="protein sequence ID" value="ARN80061.1"/>
    <property type="molecule type" value="Genomic_DNA"/>
</dbReference>
<accession>A0A1W6MR38</accession>
<evidence type="ECO:0000313" key="1">
    <source>
        <dbReference type="EMBL" id="ARN80061.1"/>
    </source>
</evidence>
<dbReference type="AlphaFoldDB" id="A0A1W6MR38"/>
<protein>
    <submittedName>
        <fullName evidence="1">Uncharacterized protein</fullName>
    </submittedName>
</protein>
<evidence type="ECO:0000313" key="2">
    <source>
        <dbReference type="Proteomes" id="UP000193978"/>
    </source>
</evidence>
<organism evidence="1 2">
    <name type="scientific">Methylocystis bryophila</name>
    <dbReference type="NCBI Taxonomy" id="655015"/>
    <lineage>
        <taxon>Bacteria</taxon>
        <taxon>Pseudomonadati</taxon>
        <taxon>Pseudomonadota</taxon>
        <taxon>Alphaproteobacteria</taxon>
        <taxon>Hyphomicrobiales</taxon>
        <taxon>Methylocystaceae</taxon>
        <taxon>Methylocystis</taxon>
    </lineage>
</organism>
<dbReference type="KEGG" id="mbry:B1812_02035"/>
<sequence length="66" mass="7063">MINGGGVSTAPPAATAPFINYFSGHDQQHFAYLATNGDGRIGEIWDVFYCPDCSGNKWVAQKIAGQ</sequence>
<reference evidence="1 2" key="1">
    <citation type="submission" date="2017-02" db="EMBL/GenBank/DDBJ databases">
        <authorList>
            <person name="Peterson S.W."/>
        </authorList>
    </citation>
    <scope>NUCLEOTIDE SEQUENCE [LARGE SCALE GENOMIC DNA]</scope>
    <source>
        <strain evidence="1 2">S285</strain>
    </source>
</reference>